<protein>
    <recommendedName>
        <fullName evidence="1">Ribonuclease H1 N-terminal domain-containing protein</fullName>
    </recommendedName>
</protein>
<dbReference type="Proteomes" id="UP000724874">
    <property type="component" value="Unassembled WGS sequence"/>
</dbReference>
<proteinExistence type="predicted"/>
<name>A0A9P5THA5_GYMJU</name>
<evidence type="ECO:0000259" key="1">
    <source>
        <dbReference type="Pfam" id="PF01693"/>
    </source>
</evidence>
<dbReference type="SUPFAM" id="SSF55658">
    <property type="entry name" value="L9 N-domain-like"/>
    <property type="match status" value="1"/>
</dbReference>
<dbReference type="InterPro" id="IPR011320">
    <property type="entry name" value="RNase_H1_N"/>
</dbReference>
<dbReference type="OrthoDB" id="3270804at2759"/>
<feature type="domain" description="Ribonuclease H1 N-terminal" evidence="1">
    <location>
        <begin position="108"/>
        <end position="149"/>
    </location>
</feature>
<organism evidence="2 3">
    <name type="scientific">Gymnopilus junonius</name>
    <name type="common">Spectacular rustgill mushroom</name>
    <name type="synonym">Gymnopilus spectabilis subsp. junonius</name>
    <dbReference type="NCBI Taxonomy" id="109634"/>
    <lineage>
        <taxon>Eukaryota</taxon>
        <taxon>Fungi</taxon>
        <taxon>Dikarya</taxon>
        <taxon>Basidiomycota</taxon>
        <taxon>Agaricomycotina</taxon>
        <taxon>Agaricomycetes</taxon>
        <taxon>Agaricomycetidae</taxon>
        <taxon>Agaricales</taxon>
        <taxon>Agaricineae</taxon>
        <taxon>Hymenogastraceae</taxon>
        <taxon>Gymnopilus</taxon>
    </lineage>
</organism>
<gene>
    <name evidence="2" type="ORF">CPB84DRAFT_1752858</name>
</gene>
<evidence type="ECO:0000313" key="3">
    <source>
        <dbReference type="Proteomes" id="UP000724874"/>
    </source>
</evidence>
<reference evidence="2" key="1">
    <citation type="submission" date="2020-11" db="EMBL/GenBank/DDBJ databases">
        <authorList>
            <consortium name="DOE Joint Genome Institute"/>
            <person name="Ahrendt S."/>
            <person name="Riley R."/>
            <person name="Andreopoulos W."/>
            <person name="LaButti K."/>
            <person name="Pangilinan J."/>
            <person name="Ruiz-duenas F.J."/>
            <person name="Barrasa J.M."/>
            <person name="Sanchez-Garcia M."/>
            <person name="Camarero S."/>
            <person name="Miyauchi S."/>
            <person name="Serrano A."/>
            <person name="Linde D."/>
            <person name="Babiker R."/>
            <person name="Drula E."/>
            <person name="Ayuso-Fernandez I."/>
            <person name="Pacheco R."/>
            <person name="Padilla G."/>
            <person name="Ferreira P."/>
            <person name="Barriuso J."/>
            <person name="Kellner H."/>
            <person name="Castanera R."/>
            <person name="Alfaro M."/>
            <person name="Ramirez L."/>
            <person name="Pisabarro A.G."/>
            <person name="Kuo A."/>
            <person name="Tritt A."/>
            <person name="Lipzen A."/>
            <person name="He G."/>
            <person name="Yan M."/>
            <person name="Ng V."/>
            <person name="Cullen D."/>
            <person name="Martin F."/>
            <person name="Rosso M.-N."/>
            <person name="Henrissat B."/>
            <person name="Hibbett D."/>
            <person name="Martinez A.T."/>
            <person name="Grigoriev I.V."/>
        </authorList>
    </citation>
    <scope>NUCLEOTIDE SEQUENCE</scope>
    <source>
        <strain evidence="2">AH 44721</strain>
    </source>
</reference>
<sequence length="182" mass="19175">MNPSTQTSDGLSEGRPSDTSLGTFVKELAVTLHEVNSLDGVLNENVHIGVETADDRSLVLQPPVAAEADNYVVIPATEGNADTATAAVPSAASGSNTVIAAPIHAPRWYAVVIGHNPGIFQGSTDIPSNIDRIPGGLALKFEMEAEARAKFDDRLHAGLVKRVNLVISEAVVSFDEYHAAHQ</sequence>
<comment type="caution">
    <text evidence="2">The sequence shown here is derived from an EMBL/GenBank/DDBJ whole genome shotgun (WGS) entry which is preliminary data.</text>
</comment>
<accession>A0A9P5THA5</accession>
<dbReference type="InterPro" id="IPR009027">
    <property type="entry name" value="Ribosomal_bL9/RNase_H1_N"/>
</dbReference>
<evidence type="ECO:0000313" key="2">
    <source>
        <dbReference type="EMBL" id="KAF8874883.1"/>
    </source>
</evidence>
<dbReference type="EMBL" id="JADNYJ010000206">
    <property type="protein sequence ID" value="KAF8874883.1"/>
    <property type="molecule type" value="Genomic_DNA"/>
</dbReference>
<keyword evidence="3" id="KW-1185">Reference proteome</keyword>
<dbReference type="AlphaFoldDB" id="A0A9P5THA5"/>
<dbReference type="Pfam" id="PF01693">
    <property type="entry name" value="Cauli_VI"/>
    <property type="match status" value="1"/>
</dbReference>